<dbReference type="GO" id="GO:0003774">
    <property type="term" value="F:cytoskeletal motor activity"/>
    <property type="evidence" value="ECO:0007669"/>
    <property type="project" value="InterPro"/>
</dbReference>
<dbReference type="InterPro" id="IPR006182">
    <property type="entry name" value="FliF_N_dom"/>
</dbReference>
<feature type="transmembrane region" description="Helical" evidence="9">
    <location>
        <begin position="440"/>
        <end position="462"/>
    </location>
</feature>
<dbReference type="GO" id="GO:0009431">
    <property type="term" value="C:bacterial-type flagellum basal body, MS ring"/>
    <property type="evidence" value="ECO:0007669"/>
    <property type="project" value="InterPro"/>
</dbReference>
<dbReference type="Gene3D" id="3.30.300.30">
    <property type="match status" value="1"/>
</dbReference>
<feature type="transmembrane region" description="Helical" evidence="9">
    <location>
        <begin position="25"/>
        <end position="45"/>
    </location>
</feature>
<dbReference type="InterPro" id="IPR013556">
    <property type="entry name" value="Flag_M-ring_C"/>
</dbReference>
<dbReference type="Pfam" id="PF01514">
    <property type="entry name" value="YscJ_FliF"/>
    <property type="match status" value="1"/>
</dbReference>
<evidence type="ECO:0000256" key="7">
    <source>
        <dbReference type="ARBA" id="ARBA00023136"/>
    </source>
</evidence>
<organism evidence="12">
    <name type="scientific">bioreactor metagenome</name>
    <dbReference type="NCBI Taxonomy" id="1076179"/>
    <lineage>
        <taxon>unclassified sequences</taxon>
        <taxon>metagenomes</taxon>
        <taxon>ecological metagenomes</taxon>
    </lineage>
</organism>
<evidence type="ECO:0000256" key="5">
    <source>
        <dbReference type="ARBA" id="ARBA00022692"/>
    </source>
</evidence>
<comment type="similarity">
    <text evidence="3">Belongs to the FliF family.</text>
</comment>
<keyword evidence="6 9" id="KW-1133">Transmembrane helix</keyword>
<keyword evidence="12" id="KW-0966">Cell projection</keyword>
<keyword evidence="4" id="KW-1003">Cell membrane</keyword>
<dbReference type="InterPro" id="IPR043427">
    <property type="entry name" value="YscJ/FliF"/>
</dbReference>
<comment type="subcellular location">
    <subcellularLocation>
        <location evidence="1">Bacterial flagellum basal body</location>
    </subcellularLocation>
    <subcellularLocation>
        <location evidence="2">Cell membrane</location>
        <topology evidence="2">Multi-pass membrane protein</topology>
    </subcellularLocation>
</comment>
<keyword evidence="12" id="KW-0969">Cilium</keyword>
<evidence type="ECO:0000259" key="10">
    <source>
        <dbReference type="Pfam" id="PF01514"/>
    </source>
</evidence>
<keyword evidence="8" id="KW-0975">Bacterial flagellum</keyword>
<keyword evidence="5 9" id="KW-0812">Transmembrane</keyword>
<evidence type="ECO:0000256" key="1">
    <source>
        <dbReference type="ARBA" id="ARBA00004117"/>
    </source>
</evidence>
<evidence type="ECO:0000256" key="3">
    <source>
        <dbReference type="ARBA" id="ARBA00007971"/>
    </source>
</evidence>
<keyword evidence="12" id="KW-0282">Flagellum</keyword>
<dbReference type="GO" id="GO:0005886">
    <property type="term" value="C:plasma membrane"/>
    <property type="evidence" value="ECO:0007669"/>
    <property type="project" value="UniProtKB-SubCell"/>
</dbReference>
<accession>A0A644XYE8</accession>
<sequence>MQETLKGFGGKLKEFFAKMSKKTRIILGCALGAVILAGVIFAVAMSHRPYAVLFTGLSPEEVTSISAYLRDNGATDFQIQGTDTVLVPEAQEEQLKADLLLAGYPTSGFAYETYRQGVGAMSTDSDRQMAYLQDLQDRMAGVIRRFEGVKSAVVNITQGEDRRYVLDSGNMVNASASVFVTMQGNGALPDKVASAIRYLVAHSVKGLVIDNIAISDSLGNVYSGAAGTAGATDASELKLRLEEQVDNKVRSQIMMALTPFYGADNVRVAVSSTVDVDHTVGESTKYTLPDWAGDGSTGGEGIIGSKVYDQEVVRGNGDTVGGVVGNQTNADINTYVENQTGVDGEETYIRNQGETNYNVDTNKQQTERIAGVVADLMVSVSINSAVSGSMTPAELISHVGHAAGIAPNEQTDKISILLAPFYDPDGGIVPGGNELNLPPWVLPAAVGGGALVLVLLLLLAILGGRRKKRKALAASPMVAQIASPQVAEVEVPLNGADIMAVKTEKSIQLRQSIRKFAEENPEMAAHMLKNWLRGGEEDE</sequence>
<gene>
    <name evidence="12" type="primary">fliF_7</name>
    <name evidence="12" type="ORF">SDC9_67365</name>
</gene>
<protein>
    <submittedName>
        <fullName evidence="12">Flagellar M-ring protein</fullName>
    </submittedName>
</protein>
<evidence type="ECO:0000256" key="4">
    <source>
        <dbReference type="ARBA" id="ARBA00022475"/>
    </source>
</evidence>
<name>A0A644XYE8_9ZZZZ</name>
<dbReference type="InterPro" id="IPR000067">
    <property type="entry name" value="FlgMring_FliF"/>
</dbReference>
<dbReference type="NCBIfam" id="TIGR00206">
    <property type="entry name" value="fliF"/>
    <property type="match status" value="1"/>
</dbReference>
<proteinExistence type="inferred from homology"/>
<dbReference type="AlphaFoldDB" id="A0A644XYE8"/>
<evidence type="ECO:0000256" key="2">
    <source>
        <dbReference type="ARBA" id="ARBA00004651"/>
    </source>
</evidence>
<reference evidence="12" key="1">
    <citation type="submission" date="2019-08" db="EMBL/GenBank/DDBJ databases">
        <authorList>
            <person name="Kucharzyk K."/>
            <person name="Murdoch R.W."/>
            <person name="Higgins S."/>
            <person name="Loffler F."/>
        </authorList>
    </citation>
    <scope>NUCLEOTIDE SEQUENCE</scope>
</reference>
<dbReference type="EMBL" id="VSSQ01003484">
    <property type="protein sequence ID" value="MPM20927.1"/>
    <property type="molecule type" value="Genomic_DNA"/>
</dbReference>
<feature type="domain" description="Flagellar M-ring N-terminal" evidence="10">
    <location>
        <begin position="47"/>
        <end position="223"/>
    </location>
</feature>
<comment type="caution">
    <text evidence="12">The sequence shown here is derived from an EMBL/GenBank/DDBJ whole genome shotgun (WGS) entry which is preliminary data.</text>
</comment>
<dbReference type="GO" id="GO:0071973">
    <property type="term" value="P:bacterial-type flagellum-dependent cell motility"/>
    <property type="evidence" value="ECO:0007669"/>
    <property type="project" value="InterPro"/>
</dbReference>
<evidence type="ECO:0000256" key="9">
    <source>
        <dbReference type="SAM" id="Phobius"/>
    </source>
</evidence>
<evidence type="ECO:0000259" key="11">
    <source>
        <dbReference type="Pfam" id="PF08345"/>
    </source>
</evidence>
<dbReference type="InterPro" id="IPR045851">
    <property type="entry name" value="AMP-bd_C_sf"/>
</dbReference>
<keyword evidence="7 9" id="KW-0472">Membrane</keyword>
<dbReference type="Pfam" id="PF08345">
    <property type="entry name" value="YscJ_FliF_C"/>
    <property type="match status" value="1"/>
</dbReference>
<evidence type="ECO:0000256" key="6">
    <source>
        <dbReference type="ARBA" id="ARBA00022989"/>
    </source>
</evidence>
<dbReference type="PANTHER" id="PTHR30046">
    <property type="entry name" value="FLAGELLAR M-RING PROTEIN"/>
    <property type="match status" value="1"/>
</dbReference>
<evidence type="ECO:0000256" key="8">
    <source>
        <dbReference type="ARBA" id="ARBA00023143"/>
    </source>
</evidence>
<dbReference type="PANTHER" id="PTHR30046:SF0">
    <property type="entry name" value="FLAGELLAR M-RING PROTEIN"/>
    <property type="match status" value="1"/>
</dbReference>
<evidence type="ECO:0000313" key="12">
    <source>
        <dbReference type="EMBL" id="MPM20927.1"/>
    </source>
</evidence>
<feature type="domain" description="Flagellar M-ring C-terminal" evidence="11">
    <location>
        <begin position="257"/>
        <end position="421"/>
    </location>
</feature>